<dbReference type="EMBL" id="UZAE01013651">
    <property type="protein sequence ID" value="VDO10771.1"/>
    <property type="molecule type" value="Genomic_DNA"/>
</dbReference>
<dbReference type="InterPro" id="IPR011833">
    <property type="entry name" value="Glycg_phsphrylas"/>
</dbReference>
<evidence type="ECO:0000256" key="6">
    <source>
        <dbReference type="ARBA" id="ARBA00022898"/>
    </source>
</evidence>
<sequence>MEEVEDCEPDVGLGNGGLGRLAACFMDSMANLGVAATGYGIRYNYGVFQQKIINSWQYEEPDDWLCFGNPWERVRQGISYPVKYRGRVEIHGGRRVWTDAEMVYAVPYDMPIPGYRCNVCCTLRLWGCKAPKTFDLPSYNTGSFIEAVLKRNMCENITTMLYPYDHTIEGKKLRLKQEYLLVSASCQDILRRFQLIDENGPRRQDFRELPDKIVIHLNDSHLALAIPEMMRLLVDVEGVGWDEAWKIVQQCISFTSQTVLPTTQERWPVSLLRSLLPRHLEIIYKINQDFIDMLIDKYPDDKEKAKKMSVFQSDTGHEMFISAHLCIIGSHIINGVSEMHTHAMKEILYNDFYQLWPTKFQSITSGVSPRRWIKLCNPTLSNLLTEKLGEDWVINLEKLKGLKKFAKDETFLKNFISIKFQNKVRLANYIFHTLNVEVNPNTLFDVQVKPIHEYRRQLLNILHIIALYNRIKRNPRIDMVPRTVMIGGKGALGYTRAKLIISLINCIAKKVNNDPDANGKLKARKLQKKSNDNLRVMTKISRRICVVVYLTNYGVTMAQYVVPGADISQHISTPGMEASGTGNMKFMMNGVPMLGTIDGTNTELIEEAGQDNNFTFGHTIEDVAEFRRRGSHAVEGEELRAELEVPKLGKFRNIWRKITEKIYDPQAYIGQSPELREALEQIKSGFYNPEDVDRFKVLYKDLTGSDHYLICVDFSKYCKAQAAIEEAFKDKLKWAKMCLMNIVGSTKFSSDRAVKEYARDIWNVPTERLVLPSLTFDPVDPNGEVVKSPSDNNEKIPLPVWYVSRCF</sequence>
<gene>
    <name evidence="13" type="ORF">HNAJ_LOCUS11577</name>
</gene>
<dbReference type="SUPFAM" id="SSF53756">
    <property type="entry name" value="UDP-Glycosyltransferase/glycogen phosphorylase"/>
    <property type="match status" value="1"/>
</dbReference>
<dbReference type="PROSITE" id="PS00102">
    <property type="entry name" value="PHOSPHORYLASE"/>
    <property type="match status" value="1"/>
</dbReference>
<dbReference type="Proteomes" id="UP000278807">
    <property type="component" value="Unassembled WGS sequence"/>
</dbReference>
<accession>A0A158QJD1</accession>
<comment type="cofactor">
    <cofactor evidence="1 12">
        <name>pyridoxal 5'-phosphate</name>
        <dbReference type="ChEBI" id="CHEBI:597326"/>
    </cofactor>
</comment>
<name>A0A158QJD1_RODNA</name>
<evidence type="ECO:0000313" key="13">
    <source>
        <dbReference type="EMBL" id="VDO10771.1"/>
    </source>
</evidence>
<dbReference type="GO" id="GO:0005737">
    <property type="term" value="C:cytoplasm"/>
    <property type="evidence" value="ECO:0007669"/>
    <property type="project" value="TreeGrafter"/>
</dbReference>
<evidence type="ECO:0000256" key="7">
    <source>
        <dbReference type="ARBA" id="ARBA00023277"/>
    </source>
</evidence>
<keyword evidence="4 12" id="KW-0328">Glycosyltransferase</keyword>
<reference evidence="15" key="1">
    <citation type="submission" date="2016-04" db="UniProtKB">
        <authorList>
            <consortium name="WormBaseParasite"/>
        </authorList>
    </citation>
    <scope>IDENTIFICATION</scope>
</reference>
<dbReference type="GO" id="GO:0008184">
    <property type="term" value="F:glycogen phosphorylase activity"/>
    <property type="evidence" value="ECO:0007669"/>
    <property type="project" value="InterPro"/>
</dbReference>
<dbReference type="STRING" id="102285.A0A158QJD1"/>
<evidence type="ECO:0000256" key="11">
    <source>
        <dbReference type="PIRSR" id="PIRSR000460-1"/>
    </source>
</evidence>
<keyword evidence="14" id="KW-1185">Reference proteome</keyword>
<keyword evidence="3" id="KW-0321">Glycogen metabolism</keyword>
<evidence type="ECO:0000256" key="4">
    <source>
        <dbReference type="ARBA" id="ARBA00022676"/>
    </source>
</evidence>
<evidence type="ECO:0000256" key="10">
    <source>
        <dbReference type="ARBA" id="ARBA00046783"/>
    </source>
</evidence>
<evidence type="ECO:0000256" key="5">
    <source>
        <dbReference type="ARBA" id="ARBA00022679"/>
    </source>
</evidence>
<dbReference type="GO" id="GO:0005980">
    <property type="term" value="P:glycogen catabolic process"/>
    <property type="evidence" value="ECO:0007669"/>
    <property type="project" value="TreeGrafter"/>
</dbReference>
<dbReference type="GO" id="GO:0030170">
    <property type="term" value="F:pyridoxal phosphate binding"/>
    <property type="evidence" value="ECO:0007669"/>
    <property type="project" value="InterPro"/>
</dbReference>
<dbReference type="Pfam" id="PF00343">
    <property type="entry name" value="Phosphorylase"/>
    <property type="match status" value="3"/>
</dbReference>
<comment type="function">
    <text evidence="9 12">Allosteric enzyme that catalyzes the rate-limiting step in glycogen catabolism, the phosphorolytic cleavage of glycogen to produce glucose-1-phosphate, and plays a central role in maintaining cellular and organismal glucose homeostasis.</text>
</comment>
<keyword evidence="5 12" id="KW-0808">Transferase</keyword>
<evidence type="ECO:0000256" key="12">
    <source>
        <dbReference type="RuleBase" id="RU000587"/>
    </source>
</evidence>
<dbReference type="InterPro" id="IPR000811">
    <property type="entry name" value="Glyco_trans_35"/>
</dbReference>
<dbReference type="NCBIfam" id="TIGR02093">
    <property type="entry name" value="P_ylase"/>
    <property type="match status" value="1"/>
</dbReference>
<keyword evidence="7 12" id="KW-0119">Carbohydrate metabolism</keyword>
<dbReference type="Gene3D" id="3.40.50.2000">
    <property type="entry name" value="Glycogen Phosphorylase B"/>
    <property type="match status" value="2"/>
</dbReference>
<dbReference type="PANTHER" id="PTHR11468">
    <property type="entry name" value="GLYCOGEN PHOSPHORYLASE"/>
    <property type="match status" value="1"/>
</dbReference>
<organism evidence="15">
    <name type="scientific">Rodentolepis nana</name>
    <name type="common">Dwarf tapeworm</name>
    <name type="synonym">Hymenolepis nana</name>
    <dbReference type="NCBI Taxonomy" id="102285"/>
    <lineage>
        <taxon>Eukaryota</taxon>
        <taxon>Metazoa</taxon>
        <taxon>Spiralia</taxon>
        <taxon>Lophotrochozoa</taxon>
        <taxon>Platyhelminthes</taxon>
        <taxon>Cestoda</taxon>
        <taxon>Eucestoda</taxon>
        <taxon>Cyclophyllidea</taxon>
        <taxon>Hymenolepididae</taxon>
        <taxon>Rodentolepis</taxon>
    </lineage>
</organism>
<evidence type="ECO:0000313" key="14">
    <source>
        <dbReference type="Proteomes" id="UP000278807"/>
    </source>
</evidence>
<dbReference type="WBParaSite" id="HNAJ_0001158701-mRNA-1">
    <property type="protein sequence ID" value="HNAJ_0001158701-mRNA-1"/>
    <property type="gene ID" value="HNAJ_0001158701"/>
</dbReference>
<dbReference type="PANTHER" id="PTHR11468:SF3">
    <property type="entry name" value="GLYCOGEN PHOSPHORYLASE, LIVER FORM"/>
    <property type="match status" value="1"/>
</dbReference>
<reference evidence="13 14" key="2">
    <citation type="submission" date="2018-11" db="EMBL/GenBank/DDBJ databases">
        <authorList>
            <consortium name="Pathogen Informatics"/>
        </authorList>
    </citation>
    <scope>NUCLEOTIDE SEQUENCE [LARGE SCALE GENOMIC DNA]</scope>
</reference>
<evidence type="ECO:0000256" key="8">
    <source>
        <dbReference type="ARBA" id="ARBA00036074"/>
    </source>
</evidence>
<comment type="catalytic activity">
    <reaction evidence="8">
        <text>[(1-&gt;4)-alpha-D-glucosyl](n) + phosphate = [(1-&gt;4)-alpha-D-glucosyl](n-1) + alpha-D-glucose 1-phosphate</text>
        <dbReference type="Rhea" id="RHEA:41732"/>
        <dbReference type="Rhea" id="RHEA-COMP:9584"/>
        <dbReference type="Rhea" id="RHEA-COMP:9586"/>
        <dbReference type="ChEBI" id="CHEBI:15444"/>
        <dbReference type="ChEBI" id="CHEBI:43474"/>
        <dbReference type="ChEBI" id="CHEBI:58601"/>
        <dbReference type="EC" id="2.4.1.1"/>
    </reaction>
    <physiologicalReaction direction="left-to-right" evidence="8">
        <dbReference type="Rhea" id="RHEA:41733"/>
    </physiologicalReaction>
</comment>
<evidence type="ECO:0000256" key="3">
    <source>
        <dbReference type="ARBA" id="ARBA00022600"/>
    </source>
</evidence>
<keyword evidence="6 11" id="KW-0663">Pyridoxal phosphate</keyword>
<proteinExistence type="inferred from homology"/>
<dbReference type="EC" id="2.4.1.1" evidence="12"/>
<comment type="subunit">
    <text evidence="10">Homodimer; enzymatically active. Interacts with PPP1R3B; recruits the phosphatase PP1 which dephosphorylates and inactivates PYGL/glycogen phosphorylase.</text>
</comment>
<evidence type="ECO:0000256" key="9">
    <source>
        <dbReference type="ARBA" id="ARBA00037413"/>
    </source>
</evidence>
<dbReference type="InterPro" id="IPR035090">
    <property type="entry name" value="Pyridoxal_P_attach_site"/>
</dbReference>
<dbReference type="PIRSF" id="PIRSF000460">
    <property type="entry name" value="Pprylas_GlgP"/>
    <property type="match status" value="1"/>
</dbReference>
<dbReference type="OrthoDB" id="9215500at2759"/>
<feature type="modified residue" description="N6-(pyridoxal phosphate)lysine" evidence="11">
    <location>
        <position position="585"/>
    </location>
</feature>
<dbReference type="AlphaFoldDB" id="A0A158QJD1"/>
<evidence type="ECO:0000313" key="15">
    <source>
        <dbReference type="WBParaSite" id="HNAJ_0001158701-mRNA-1"/>
    </source>
</evidence>
<dbReference type="FunFam" id="3.40.50.2000:FF:000149">
    <property type="entry name" value="Glycogen phosphorylase, muscle form"/>
    <property type="match status" value="1"/>
</dbReference>
<comment type="similarity">
    <text evidence="2 12">Belongs to the glycogen phosphorylase family.</text>
</comment>
<evidence type="ECO:0000256" key="2">
    <source>
        <dbReference type="ARBA" id="ARBA00006047"/>
    </source>
</evidence>
<protein>
    <recommendedName>
        <fullName evidence="12">Alpha-1,4 glucan phosphorylase</fullName>
        <ecNumber evidence="12">2.4.1.1</ecNumber>
    </recommendedName>
</protein>
<evidence type="ECO:0000256" key="1">
    <source>
        <dbReference type="ARBA" id="ARBA00001933"/>
    </source>
</evidence>